<feature type="compositionally biased region" description="Polar residues" evidence="1">
    <location>
        <begin position="392"/>
        <end position="417"/>
    </location>
</feature>
<gene>
    <name evidence="2" type="ORF">D915_002054</name>
</gene>
<feature type="compositionally biased region" description="Basic and acidic residues" evidence="1">
    <location>
        <begin position="80"/>
        <end position="99"/>
    </location>
</feature>
<evidence type="ECO:0000256" key="1">
    <source>
        <dbReference type="SAM" id="MobiDB-lite"/>
    </source>
</evidence>
<dbReference type="Proteomes" id="UP000230066">
    <property type="component" value="Unassembled WGS sequence"/>
</dbReference>
<accession>A0A4E0RHH4</accession>
<proteinExistence type="predicted"/>
<feature type="region of interest" description="Disordered" evidence="1">
    <location>
        <begin position="377"/>
        <end position="417"/>
    </location>
</feature>
<evidence type="ECO:0000313" key="3">
    <source>
        <dbReference type="Proteomes" id="UP000230066"/>
    </source>
</evidence>
<feature type="region of interest" description="Disordered" evidence="1">
    <location>
        <begin position="302"/>
        <end position="323"/>
    </location>
</feature>
<protein>
    <submittedName>
        <fullName evidence="2">Uncharacterized protein</fullName>
    </submittedName>
</protein>
<feature type="region of interest" description="Disordered" evidence="1">
    <location>
        <begin position="621"/>
        <end position="656"/>
    </location>
</feature>
<feature type="compositionally biased region" description="Basic residues" evidence="1">
    <location>
        <begin position="630"/>
        <end position="647"/>
    </location>
</feature>
<keyword evidence="3" id="KW-1185">Reference proteome</keyword>
<organism evidence="2 3">
    <name type="scientific">Fasciola hepatica</name>
    <name type="common">Liver fluke</name>
    <dbReference type="NCBI Taxonomy" id="6192"/>
    <lineage>
        <taxon>Eukaryota</taxon>
        <taxon>Metazoa</taxon>
        <taxon>Spiralia</taxon>
        <taxon>Lophotrochozoa</taxon>
        <taxon>Platyhelminthes</taxon>
        <taxon>Trematoda</taxon>
        <taxon>Digenea</taxon>
        <taxon>Plagiorchiida</taxon>
        <taxon>Echinostomata</taxon>
        <taxon>Echinostomatoidea</taxon>
        <taxon>Fasciolidae</taxon>
        <taxon>Fasciola</taxon>
    </lineage>
</organism>
<dbReference type="EMBL" id="JXXN02000500">
    <property type="protein sequence ID" value="THD27186.1"/>
    <property type="molecule type" value="Genomic_DNA"/>
</dbReference>
<reference evidence="2" key="1">
    <citation type="submission" date="2019-03" db="EMBL/GenBank/DDBJ databases">
        <title>Improved annotation for the trematode Fasciola hepatica.</title>
        <authorList>
            <person name="Choi Y.-J."/>
            <person name="Martin J."/>
            <person name="Mitreva M."/>
        </authorList>
    </citation>
    <scope>NUCLEOTIDE SEQUENCE [LARGE SCALE GENOMIC DNA]</scope>
</reference>
<sequence length="777" mass="89259">MSITSRQSKTHLAKRGHFRFVYSEKGRGSTSSVLSLRSLSKKRKSLDLPIGGKLGEKRSSIPTVVVTQPVISPKKKVHFRSKEEVGSGKEVSKKAPGTDKRRRRKESQPYLYEDTEHPKEQLTLLVQTQDELVRNLTTKSVMDLVQKEILPDSSIRTSPSAVIQPLDIHLLKAKSGRITYDLADYIGREMVGKRVTSKGLDLFAQSREEQIRSPAFENLKEICHVDRTPDYIVYPLCKARARKKKYLSSSLLQPTDKPLKCYRPSRRQLWTINPECVKKCGARVTELYQNLPTMKMNTKPTVRKSRALGGKKSTKKTQEPKRPYYFLTQHSEAEGSHRMEDLFPNLMAEDMESYNDEDPLSEEDLITMLQIDVADEWDTSSHEKQAKRKQSRVVTASTKSPKAQTQKSRSGSPNSVADTGALMQKIQLSDVQAMNTEMQTAEGRLYIRRLIGLLAAECAPKAIYRKYAQEHRIVFDFENLSPYHQYGPRVIQRLKEHLMRIAGQTQVILNDHQVMETLTRRIGELYKDKLEHMEAELERKEADRIRTLLVTEMIDRDKLDEELLRIGRMIQEKRRYDPVILLQKSKHTKPVTPIFCMNPLKEDYCICHLVEQRELLKEIIPKIRPSSSTPRHRKKRPSKKHIPKRKTQAPTGTSVSTISDTTLAAVSPKLSLQLEPMKLPKANKSSDLIKQHLRYNPDGIPQLDPSFRFLTEDYEQTPEDVTKLYHAARLVLRRDSNAEILSAQIRPLDPVFSEDTTRELDITSYGVYSTEYLSTEN</sequence>
<feature type="region of interest" description="Disordered" evidence="1">
    <location>
        <begin position="76"/>
        <end position="114"/>
    </location>
</feature>
<dbReference type="AlphaFoldDB" id="A0A4E0RHH4"/>
<comment type="caution">
    <text evidence="2">The sequence shown here is derived from an EMBL/GenBank/DDBJ whole genome shotgun (WGS) entry which is preliminary data.</text>
</comment>
<evidence type="ECO:0000313" key="2">
    <source>
        <dbReference type="EMBL" id="THD27186.1"/>
    </source>
</evidence>
<name>A0A4E0RHH4_FASHE</name>